<evidence type="ECO:0000313" key="3">
    <source>
        <dbReference type="EMBL" id="CAD8122336.1"/>
    </source>
</evidence>
<evidence type="ECO:0000313" key="4">
    <source>
        <dbReference type="Proteomes" id="UP000692954"/>
    </source>
</evidence>
<evidence type="ECO:0000256" key="1">
    <source>
        <dbReference type="ARBA" id="ARBA00022574"/>
    </source>
</evidence>
<dbReference type="AlphaFoldDB" id="A0A8S1R2T5"/>
<dbReference type="PANTHER" id="PTHR44129">
    <property type="entry name" value="WD REPEAT-CONTAINING PROTEIN POP1"/>
    <property type="match status" value="1"/>
</dbReference>
<protein>
    <submittedName>
        <fullName evidence="3">Uncharacterized protein</fullName>
    </submittedName>
</protein>
<dbReference type="EMBL" id="CAJJDN010000138">
    <property type="protein sequence ID" value="CAD8122336.1"/>
    <property type="molecule type" value="Genomic_DNA"/>
</dbReference>
<evidence type="ECO:0000256" key="2">
    <source>
        <dbReference type="ARBA" id="ARBA00022737"/>
    </source>
</evidence>
<dbReference type="OrthoDB" id="10632171at2759"/>
<reference evidence="3" key="1">
    <citation type="submission" date="2021-01" db="EMBL/GenBank/DDBJ databases">
        <authorList>
            <consortium name="Genoscope - CEA"/>
            <person name="William W."/>
        </authorList>
    </citation>
    <scope>NUCLEOTIDE SEQUENCE</scope>
</reference>
<dbReference type="Proteomes" id="UP000692954">
    <property type="component" value="Unassembled WGS sequence"/>
</dbReference>
<accession>A0A8S1R2T5</accession>
<proteinExistence type="predicted"/>
<gene>
    <name evidence="3" type="ORF">PSON_ATCC_30995.1.T1380006</name>
</gene>
<sequence>MMKYIKIHLEIQLEMNECFRKFLLFQQTIFDKDKLKCFTEEETFHQIQALQIIFNNNNLFNEYILENSDQGDFYDKRYISFLRELQKNFQNSEENEILEIFQDSSYKVRESLAFNLIKLQSVVHEDKIQEFCSNLLKQLWMIEKQTSVRKIFKNKEMIEMEKKLFSRNFSTFSNQLKTEMQKRLKKLEQLETLVLLSNNQTETKNQLQQASDDFEIYLDNITKMSHKMDISFIFNRNKQRFENNKKINFNQFLQSVKGIEDDVRKLRGKDYFELLLICKDKELKFKQQAELEYDPSSGQKIENTNGAVFSDIIKNNHNDFEGEINEFIWKEEEKNKDVMLLKWQGRFWEEQSFKEY</sequence>
<dbReference type="InterPro" id="IPR050349">
    <property type="entry name" value="WD_LIS1/nudF_dynein_reg"/>
</dbReference>
<name>A0A8S1R2T5_9CILI</name>
<keyword evidence="2" id="KW-0677">Repeat</keyword>
<comment type="caution">
    <text evidence="3">The sequence shown here is derived from an EMBL/GenBank/DDBJ whole genome shotgun (WGS) entry which is preliminary data.</text>
</comment>
<keyword evidence="4" id="KW-1185">Reference proteome</keyword>
<keyword evidence="1" id="KW-0853">WD repeat</keyword>
<organism evidence="3 4">
    <name type="scientific">Paramecium sonneborni</name>
    <dbReference type="NCBI Taxonomy" id="65129"/>
    <lineage>
        <taxon>Eukaryota</taxon>
        <taxon>Sar</taxon>
        <taxon>Alveolata</taxon>
        <taxon>Ciliophora</taxon>
        <taxon>Intramacronucleata</taxon>
        <taxon>Oligohymenophorea</taxon>
        <taxon>Peniculida</taxon>
        <taxon>Parameciidae</taxon>
        <taxon>Paramecium</taxon>
    </lineage>
</organism>